<gene>
    <name evidence="1" type="ORF">GSOID_T00007143001</name>
</gene>
<dbReference type="AlphaFoldDB" id="E4XWW7"/>
<evidence type="ECO:0000313" key="1">
    <source>
        <dbReference type="EMBL" id="CBY14161.1"/>
    </source>
</evidence>
<accession>E4XWW7</accession>
<protein>
    <submittedName>
        <fullName evidence="1">Uncharacterized protein</fullName>
    </submittedName>
</protein>
<dbReference type="OrthoDB" id="10063988at2759"/>
<sequence>MEYEHSIITSTNTTVSIQNATYVVTDIENMGYINSQWCYGTVDEPIQKPAEPFEYYFQNCCWVDLKDDKGDIIADGQFKLYARYYDTENNSPQVKVPPIWRVMTGCPNQALALNPEDKDGDRIRCRWSSEAEAKSAYYFKGNYTSLSLDEETCVLNYDGTIDTVTSGVKPIAIQVEDYDENGNIKSSIPVQFLASVWEPEFTGDMIDITGRSLSDYEEDDQSEAFFWGDVFVGHDNHEHGRKRREALINDATGLPYYCDEPPQLIFPSPEAGVQINVTGTVKIDVGAFYYLDLEPKYDLSRFQFNSPQGMICTDLDKTNGRASCIWTPTLEQREQKLHGFCFLAIDKLGRQTERRCISLKISDFVDDVFR</sequence>
<dbReference type="Proteomes" id="UP000001307">
    <property type="component" value="Unassembled WGS sequence"/>
</dbReference>
<dbReference type="EMBL" id="FN653259">
    <property type="protein sequence ID" value="CBY14161.1"/>
    <property type="molecule type" value="Genomic_DNA"/>
</dbReference>
<keyword evidence="2" id="KW-1185">Reference proteome</keyword>
<organism evidence="1">
    <name type="scientific">Oikopleura dioica</name>
    <name type="common">Tunicate</name>
    <dbReference type="NCBI Taxonomy" id="34765"/>
    <lineage>
        <taxon>Eukaryota</taxon>
        <taxon>Metazoa</taxon>
        <taxon>Chordata</taxon>
        <taxon>Tunicata</taxon>
        <taxon>Appendicularia</taxon>
        <taxon>Copelata</taxon>
        <taxon>Oikopleuridae</taxon>
        <taxon>Oikopleura</taxon>
    </lineage>
</organism>
<proteinExistence type="predicted"/>
<dbReference type="InParanoid" id="E4XWW7"/>
<evidence type="ECO:0000313" key="2">
    <source>
        <dbReference type="Proteomes" id="UP000001307"/>
    </source>
</evidence>
<name>E4XWW7_OIKDI</name>
<reference evidence="1" key="1">
    <citation type="journal article" date="2010" name="Science">
        <title>Plasticity of animal genome architecture unmasked by rapid evolution of a pelagic tunicate.</title>
        <authorList>
            <person name="Denoeud F."/>
            <person name="Henriet S."/>
            <person name="Mungpakdee S."/>
            <person name="Aury J.M."/>
            <person name="Da Silva C."/>
            <person name="Brinkmann H."/>
            <person name="Mikhaleva J."/>
            <person name="Olsen L.C."/>
            <person name="Jubin C."/>
            <person name="Canestro C."/>
            <person name="Bouquet J.M."/>
            <person name="Danks G."/>
            <person name="Poulain J."/>
            <person name="Campsteijn C."/>
            <person name="Adamski M."/>
            <person name="Cross I."/>
            <person name="Yadetie F."/>
            <person name="Muffato M."/>
            <person name="Louis A."/>
            <person name="Butcher S."/>
            <person name="Tsagkogeorga G."/>
            <person name="Konrad A."/>
            <person name="Singh S."/>
            <person name="Jensen M.F."/>
            <person name="Cong E.H."/>
            <person name="Eikeseth-Otteraa H."/>
            <person name="Noel B."/>
            <person name="Anthouard V."/>
            <person name="Porcel B.M."/>
            <person name="Kachouri-Lafond R."/>
            <person name="Nishino A."/>
            <person name="Ugolini M."/>
            <person name="Chourrout P."/>
            <person name="Nishida H."/>
            <person name="Aasland R."/>
            <person name="Huzurbazar S."/>
            <person name="Westhof E."/>
            <person name="Delsuc F."/>
            <person name="Lehrach H."/>
            <person name="Reinhardt R."/>
            <person name="Weissenbach J."/>
            <person name="Roy S.W."/>
            <person name="Artiguenave F."/>
            <person name="Postlethwait J.H."/>
            <person name="Manak J.R."/>
            <person name="Thompson E.M."/>
            <person name="Jaillon O."/>
            <person name="Du Pasquier L."/>
            <person name="Boudinot P."/>
            <person name="Liberles D.A."/>
            <person name="Volff J.N."/>
            <person name="Philippe H."/>
            <person name="Lenhard B."/>
            <person name="Roest Crollius H."/>
            <person name="Wincker P."/>
            <person name="Chourrout D."/>
        </authorList>
    </citation>
    <scope>NUCLEOTIDE SEQUENCE [LARGE SCALE GENOMIC DNA]</scope>
</reference>